<sequence length="193" mass="22057">MSWLDIARTTLEDDRVRLSPLRPEDRESLHAIAFDPDIWRYFVTRVDTEQDFQAFFDATLADHQSGVRAVFHIVDKKTGRGAGSMSYGNLAERDGRLEIGWSWLGRDFRGRGVNGAAKNLLLAHAFDRMGAERVEFKTDRRNEQARRGLRNIGATEEGTLRSFNPMPDGTRRDAVYYSVLRAEWPAVRQRLAG</sequence>
<name>A0A7W9KPB3_9PSEU</name>
<dbReference type="Proteomes" id="UP000585638">
    <property type="component" value="Unassembled WGS sequence"/>
</dbReference>
<comment type="caution">
    <text evidence="2">The sequence shown here is derived from an EMBL/GenBank/DDBJ whole genome shotgun (WGS) entry which is preliminary data.</text>
</comment>
<dbReference type="PANTHER" id="PTHR43610">
    <property type="entry name" value="BLL6696 PROTEIN"/>
    <property type="match status" value="1"/>
</dbReference>
<keyword evidence="3" id="KW-1185">Reference proteome</keyword>
<keyword evidence="2" id="KW-0808">Transferase</keyword>
<dbReference type="Pfam" id="PF13302">
    <property type="entry name" value="Acetyltransf_3"/>
    <property type="match status" value="1"/>
</dbReference>
<accession>A0A7W9KPB3</accession>
<organism evidence="2 3">
    <name type="scientific">Kutzneria kofuensis</name>
    <dbReference type="NCBI Taxonomy" id="103725"/>
    <lineage>
        <taxon>Bacteria</taxon>
        <taxon>Bacillati</taxon>
        <taxon>Actinomycetota</taxon>
        <taxon>Actinomycetes</taxon>
        <taxon>Pseudonocardiales</taxon>
        <taxon>Pseudonocardiaceae</taxon>
        <taxon>Kutzneria</taxon>
    </lineage>
</organism>
<evidence type="ECO:0000313" key="2">
    <source>
        <dbReference type="EMBL" id="MBB5896248.1"/>
    </source>
</evidence>
<gene>
    <name evidence="2" type="ORF">BJ998_007444</name>
</gene>
<protein>
    <submittedName>
        <fullName evidence="2">RimJ/RimL family protein N-acetyltransferase</fullName>
    </submittedName>
</protein>
<dbReference type="InterPro" id="IPR016181">
    <property type="entry name" value="Acyl_CoA_acyltransferase"/>
</dbReference>
<feature type="domain" description="N-acetyltransferase" evidence="1">
    <location>
        <begin position="16"/>
        <end position="182"/>
    </location>
</feature>
<dbReference type="GO" id="GO:0016747">
    <property type="term" value="F:acyltransferase activity, transferring groups other than amino-acyl groups"/>
    <property type="evidence" value="ECO:0007669"/>
    <property type="project" value="InterPro"/>
</dbReference>
<evidence type="ECO:0000259" key="1">
    <source>
        <dbReference type="PROSITE" id="PS51186"/>
    </source>
</evidence>
<dbReference type="SUPFAM" id="SSF55729">
    <property type="entry name" value="Acyl-CoA N-acyltransferases (Nat)"/>
    <property type="match status" value="1"/>
</dbReference>
<evidence type="ECO:0000313" key="3">
    <source>
        <dbReference type="Proteomes" id="UP000585638"/>
    </source>
</evidence>
<dbReference type="PANTHER" id="PTHR43610:SF1">
    <property type="entry name" value="N-ACETYLTRANSFERASE DOMAIN-CONTAINING PROTEIN"/>
    <property type="match status" value="1"/>
</dbReference>
<proteinExistence type="predicted"/>
<dbReference type="Gene3D" id="3.40.630.30">
    <property type="match status" value="1"/>
</dbReference>
<dbReference type="EMBL" id="JACHIR010000001">
    <property type="protein sequence ID" value="MBB5896248.1"/>
    <property type="molecule type" value="Genomic_DNA"/>
</dbReference>
<dbReference type="AlphaFoldDB" id="A0A7W9KPB3"/>
<dbReference type="InterPro" id="IPR000182">
    <property type="entry name" value="GNAT_dom"/>
</dbReference>
<dbReference type="PROSITE" id="PS51186">
    <property type="entry name" value="GNAT"/>
    <property type="match status" value="1"/>
</dbReference>
<reference evidence="2 3" key="1">
    <citation type="submission" date="2020-08" db="EMBL/GenBank/DDBJ databases">
        <title>Sequencing the genomes of 1000 actinobacteria strains.</title>
        <authorList>
            <person name="Klenk H.-P."/>
        </authorList>
    </citation>
    <scope>NUCLEOTIDE SEQUENCE [LARGE SCALE GENOMIC DNA]</scope>
    <source>
        <strain evidence="2 3">DSM 43851</strain>
    </source>
</reference>
<dbReference type="RefSeq" id="WP_184867933.1">
    <property type="nucleotide sequence ID" value="NZ_BAAAWY010000101.1"/>
</dbReference>